<dbReference type="EMBL" id="KU318421">
    <property type="protein sequence ID" value="ANS55298.1"/>
    <property type="molecule type" value="Genomic_DNA"/>
</dbReference>
<keyword evidence="1" id="KW-0812">Transmembrane</keyword>
<keyword evidence="1" id="KW-1133">Transmembrane helix</keyword>
<reference evidence="3 4" key="2">
    <citation type="submission" date="2021-09" db="EMBL/GenBank/DDBJ databases">
        <title>Whole genome sequencing of antimicrobial-resistant bacteria isolated from aquatic animals, plants, and environment in Asia.</title>
        <authorList>
            <person name="Hirabayashi A."/>
            <person name="Suzuki M."/>
        </authorList>
    </citation>
    <scope>NUCLEOTIDE SEQUENCE [LARGE SCALE GENOMIC DNA]</scope>
    <source>
        <strain evidence="3 4">NUITM-VK2</strain>
        <plasmid evidence="3 4">pNUITM-VK2</plasmid>
    </source>
</reference>
<dbReference type="Proteomes" id="UP001319930">
    <property type="component" value="Plasmid pNUITM-VK2"/>
</dbReference>
<evidence type="ECO:0000313" key="3">
    <source>
        <dbReference type="EMBL" id="BDB30983.1"/>
    </source>
</evidence>
<evidence type="ECO:0000313" key="2">
    <source>
        <dbReference type="EMBL" id="ANS55298.1"/>
    </source>
</evidence>
<name>A0A1B1LQG6_KLEPN</name>
<keyword evidence="1" id="KW-0472">Membrane</keyword>
<protein>
    <submittedName>
        <fullName evidence="2">Uncharacterized protein</fullName>
    </submittedName>
</protein>
<keyword evidence="2" id="KW-0614">Plasmid</keyword>
<geneLocation type="plasmid" evidence="3 4">
    <name>pNUITM-VK2</name>
</geneLocation>
<geneLocation type="plasmid" evidence="2">
    <name>pKP04VIM</name>
</geneLocation>
<dbReference type="EMBL" id="AP025164">
    <property type="protein sequence ID" value="BDB30983.1"/>
    <property type="molecule type" value="Genomic_DNA"/>
</dbReference>
<evidence type="ECO:0000313" key="4">
    <source>
        <dbReference type="Proteomes" id="UP001319930"/>
    </source>
</evidence>
<gene>
    <name evidence="3" type="ORF">NUITMVK2_0970</name>
</gene>
<feature type="transmembrane region" description="Helical" evidence="1">
    <location>
        <begin position="44"/>
        <end position="62"/>
    </location>
</feature>
<dbReference type="PATRIC" id="fig|573.1650.peg.5681"/>
<proteinExistence type="predicted"/>
<dbReference type="RefSeq" id="WP_017901029.1">
    <property type="nucleotide sequence ID" value="NZ_FWJH01000031.1"/>
</dbReference>
<evidence type="ECO:0000256" key="1">
    <source>
        <dbReference type="SAM" id="Phobius"/>
    </source>
</evidence>
<accession>A0A1B1LQG6</accession>
<dbReference type="AlphaFoldDB" id="A0A1B1LQG6"/>
<sequence>MSMKNSKEDWYLIRNLKWLSPLVILSFCLLSSQVYEILGENNVIPEYIIKIIAAIALFISAFNARMTPTISARIFIITIYMLGASVLVFFLFNFLKGNV</sequence>
<reference evidence="2" key="1">
    <citation type="submission" date="2015-12" db="EMBL/GenBank/DDBJ databases">
        <title>Klebsiella pneumoniae strain KP04 plasmid pKP04VIM, complete sequence.</title>
        <authorList>
            <person name="Li R."/>
            <person name="Lin D."/>
            <person name="Chen C."/>
        </authorList>
    </citation>
    <scope>NUCLEOTIDE SEQUENCE</scope>
    <source>
        <plasmid evidence="2">pKP04VIM</plasmid>
    </source>
</reference>
<organism evidence="2">
    <name type="scientific">Klebsiella pneumoniae</name>
    <dbReference type="NCBI Taxonomy" id="573"/>
    <lineage>
        <taxon>Bacteria</taxon>
        <taxon>Pseudomonadati</taxon>
        <taxon>Pseudomonadota</taxon>
        <taxon>Gammaproteobacteria</taxon>
        <taxon>Enterobacterales</taxon>
        <taxon>Enterobacteriaceae</taxon>
        <taxon>Klebsiella/Raoultella group</taxon>
        <taxon>Klebsiella</taxon>
        <taxon>Klebsiella pneumoniae complex</taxon>
    </lineage>
</organism>
<feature type="transmembrane region" description="Helical" evidence="1">
    <location>
        <begin position="74"/>
        <end position="95"/>
    </location>
</feature>